<dbReference type="PRINTS" id="PR00455">
    <property type="entry name" value="HTHTETR"/>
</dbReference>
<keyword evidence="7" id="KW-1185">Reference proteome</keyword>
<dbReference type="Gene3D" id="1.10.357.10">
    <property type="entry name" value="Tetracycline Repressor, domain 2"/>
    <property type="match status" value="1"/>
</dbReference>
<accession>A0AA51X829</accession>
<evidence type="ECO:0000256" key="2">
    <source>
        <dbReference type="ARBA" id="ARBA00023125"/>
    </source>
</evidence>
<evidence type="ECO:0000259" key="5">
    <source>
        <dbReference type="PROSITE" id="PS50977"/>
    </source>
</evidence>
<organism evidence="6 7">
    <name type="scientific">Pleionea litopenaei</name>
    <dbReference type="NCBI Taxonomy" id="3070815"/>
    <lineage>
        <taxon>Bacteria</taxon>
        <taxon>Pseudomonadati</taxon>
        <taxon>Pseudomonadota</taxon>
        <taxon>Gammaproteobacteria</taxon>
        <taxon>Oceanospirillales</taxon>
        <taxon>Pleioneaceae</taxon>
        <taxon>Pleionea</taxon>
    </lineage>
</organism>
<dbReference type="InterPro" id="IPR001647">
    <property type="entry name" value="HTH_TetR"/>
</dbReference>
<evidence type="ECO:0000256" key="3">
    <source>
        <dbReference type="ARBA" id="ARBA00023163"/>
    </source>
</evidence>
<dbReference type="InterPro" id="IPR036271">
    <property type="entry name" value="Tet_transcr_reg_TetR-rel_C_sf"/>
</dbReference>
<evidence type="ECO:0000313" key="6">
    <source>
        <dbReference type="EMBL" id="WMS88853.1"/>
    </source>
</evidence>
<dbReference type="RefSeq" id="WP_309204073.1">
    <property type="nucleotide sequence ID" value="NZ_CP133548.1"/>
</dbReference>
<dbReference type="PROSITE" id="PS50977">
    <property type="entry name" value="HTH_TETR_2"/>
    <property type="match status" value="1"/>
</dbReference>
<evidence type="ECO:0000313" key="7">
    <source>
        <dbReference type="Proteomes" id="UP001239782"/>
    </source>
</evidence>
<dbReference type="PANTHER" id="PTHR47506">
    <property type="entry name" value="TRANSCRIPTIONAL REGULATORY PROTEIN"/>
    <property type="match status" value="1"/>
</dbReference>
<keyword evidence="2 4" id="KW-0238">DNA-binding</keyword>
<gene>
    <name evidence="6" type="ORF">Q9312_08020</name>
</gene>
<sequence length="194" mass="21682">MGRKPHCRQHILHAGLEVLATKGYNGTGVKEIVDSAGVPKGSFYNHFSSKEAFVIEAIELAAEEHLAAAKQQLLESPGSPIERLLRFFEQQLTQLQEQSFCGGCLIGNLSLEMSDENPAIRKATDHIMDQYVNLLARVIEQAKSEQLLKDTETDPHALAEFIQCAWEGTLMRLKTSRSCRAYHSFKAQIQQLLS</sequence>
<protein>
    <submittedName>
        <fullName evidence="6">TetR/AcrR family transcriptional regulator</fullName>
    </submittedName>
</protein>
<feature type="domain" description="HTH tetR-type" evidence="5">
    <location>
        <begin position="5"/>
        <end position="65"/>
    </location>
</feature>
<dbReference type="Proteomes" id="UP001239782">
    <property type="component" value="Chromosome"/>
</dbReference>
<feature type="DNA-binding region" description="H-T-H motif" evidence="4">
    <location>
        <begin position="28"/>
        <end position="47"/>
    </location>
</feature>
<dbReference type="PANTHER" id="PTHR47506:SF6">
    <property type="entry name" value="HTH-TYPE TRANSCRIPTIONAL REPRESSOR NEMR"/>
    <property type="match status" value="1"/>
</dbReference>
<keyword evidence="3" id="KW-0804">Transcription</keyword>
<name>A0AA51X829_9GAMM</name>
<dbReference type="SUPFAM" id="SSF46689">
    <property type="entry name" value="Homeodomain-like"/>
    <property type="match status" value="1"/>
</dbReference>
<proteinExistence type="predicted"/>
<dbReference type="GO" id="GO:0003677">
    <property type="term" value="F:DNA binding"/>
    <property type="evidence" value="ECO:0007669"/>
    <property type="project" value="UniProtKB-UniRule"/>
</dbReference>
<reference evidence="6 7" key="1">
    <citation type="submission" date="2023-08" db="EMBL/GenBank/DDBJ databases">
        <title>Pleionea litopenaei sp. nov., isolated from stomach of juvenile Litopenaeus vannamei.</title>
        <authorList>
            <person name="Rho A.M."/>
            <person name="Hwang C.Y."/>
        </authorList>
    </citation>
    <scope>NUCLEOTIDE SEQUENCE [LARGE SCALE GENOMIC DNA]</scope>
    <source>
        <strain evidence="6 7">HL-JVS1</strain>
    </source>
</reference>
<keyword evidence="1" id="KW-0805">Transcription regulation</keyword>
<dbReference type="Pfam" id="PF00440">
    <property type="entry name" value="TetR_N"/>
    <property type="match status" value="1"/>
</dbReference>
<dbReference type="KEGG" id="plei:Q9312_08020"/>
<dbReference type="EMBL" id="CP133548">
    <property type="protein sequence ID" value="WMS88853.1"/>
    <property type="molecule type" value="Genomic_DNA"/>
</dbReference>
<evidence type="ECO:0000256" key="4">
    <source>
        <dbReference type="PROSITE-ProRule" id="PRU00335"/>
    </source>
</evidence>
<dbReference type="SUPFAM" id="SSF48498">
    <property type="entry name" value="Tetracyclin repressor-like, C-terminal domain"/>
    <property type="match status" value="1"/>
</dbReference>
<evidence type="ECO:0000256" key="1">
    <source>
        <dbReference type="ARBA" id="ARBA00023015"/>
    </source>
</evidence>
<dbReference type="AlphaFoldDB" id="A0AA51X829"/>
<dbReference type="InterPro" id="IPR009057">
    <property type="entry name" value="Homeodomain-like_sf"/>
</dbReference>
<dbReference type="InterPro" id="IPR011075">
    <property type="entry name" value="TetR_C"/>
</dbReference>
<dbReference type="Pfam" id="PF16925">
    <property type="entry name" value="TetR_C_13"/>
    <property type="match status" value="1"/>
</dbReference>